<reference evidence="8" key="2">
    <citation type="submission" date="2020-09" db="EMBL/GenBank/DDBJ databases">
        <authorList>
            <person name="Sun Q."/>
            <person name="Zhou Y."/>
        </authorList>
    </citation>
    <scope>NUCLEOTIDE SEQUENCE</scope>
    <source>
        <strain evidence="8">CGMCC 1.15082</strain>
    </source>
</reference>
<evidence type="ECO:0000256" key="3">
    <source>
        <dbReference type="ARBA" id="ARBA00022603"/>
    </source>
</evidence>
<dbReference type="InterPro" id="IPR046977">
    <property type="entry name" value="RsmC/RlmG"/>
</dbReference>
<keyword evidence="4" id="KW-0808">Transferase</keyword>
<evidence type="ECO:0000313" key="8">
    <source>
        <dbReference type="EMBL" id="GGA89508.1"/>
    </source>
</evidence>
<name>A0A916WE08_9HYPH</name>
<dbReference type="EMBL" id="BMHH01000005">
    <property type="protein sequence ID" value="GGA89508.1"/>
    <property type="molecule type" value="Genomic_DNA"/>
</dbReference>
<dbReference type="SUPFAM" id="SSF53335">
    <property type="entry name" value="S-adenosyl-L-methionine-dependent methyltransferases"/>
    <property type="match status" value="1"/>
</dbReference>
<evidence type="ECO:0000313" key="9">
    <source>
        <dbReference type="Proteomes" id="UP000646478"/>
    </source>
</evidence>
<dbReference type="Proteomes" id="UP000646478">
    <property type="component" value="Unassembled WGS sequence"/>
</dbReference>
<dbReference type="GO" id="GO:0008170">
    <property type="term" value="F:N-methyltransferase activity"/>
    <property type="evidence" value="ECO:0007669"/>
    <property type="project" value="UniProtKB-ARBA"/>
</dbReference>
<keyword evidence="3 8" id="KW-0489">Methyltransferase</keyword>
<dbReference type="InterPro" id="IPR007848">
    <property type="entry name" value="Small_mtfrase_dom"/>
</dbReference>
<dbReference type="GO" id="GO:0032259">
    <property type="term" value="P:methylation"/>
    <property type="evidence" value="ECO:0007669"/>
    <property type="project" value="UniProtKB-KW"/>
</dbReference>
<evidence type="ECO:0000256" key="5">
    <source>
        <dbReference type="ARBA" id="ARBA00022691"/>
    </source>
</evidence>
<dbReference type="GO" id="GO:0006364">
    <property type="term" value="P:rRNA processing"/>
    <property type="evidence" value="ECO:0007669"/>
    <property type="project" value="UniProtKB-KW"/>
</dbReference>
<dbReference type="PANTHER" id="PTHR47816:SF4">
    <property type="entry name" value="RIBOSOMAL RNA SMALL SUBUNIT METHYLTRANSFERASE C"/>
    <property type="match status" value="1"/>
</dbReference>
<dbReference type="InterPro" id="IPR002052">
    <property type="entry name" value="DNA_methylase_N6_adenine_CS"/>
</dbReference>
<reference evidence="8" key="1">
    <citation type="journal article" date="2014" name="Int. J. Syst. Evol. Microbiol.">
        <title>Complete genome sequence of Corynebacterium casei LMG S-19264T (=DSM 44701T), isolated from a smear-ripened cheese.</title>
        <authorList>
            <consortium name="US DOE Joint Genome Institute (JGI-PGF)"/>
            <person name="Walter F."/>
            <person name="Albersmeier A."/>
            <person name="Kalinowski J."/>
            <person name="Ruckert C."/>
        </authorList>
    </citation>
    <scope>NUCLEOTIDE SEQUENCE</scope>
    <source>
        <strain evidence="8">CGMCC 1.15082</strain>
    </source>
</reference>
<dbReference type="GO" id="GO:0003676">
    <property type="term" value="F:nucleic acid binding"/>
    <property type="evidence" value="ECO:0007669"/>
    <property type="project" value="InterPro"/>
</dbReference>
<protein>
    <submittedName>
        <fullName evidence="8">Methyltransferase</fullName>
    </submittedName>
</protein>
<dbReference type="PANTHER" id="PTHR47816">
    <property type="entry name" value="RIBOSOMAL RNA SMALL SUBUNIT METHYLTRANSFERASE C"/>
    <property type="match status" value="1"/>
</dbReference>
<sequence length="403" mass="43484">MVSLAQQTLFLPFENGILPSPETLAGQRPPLPSRASPPHGERLAGTASTAHSATSEIGGSFDEGAISPLAGEMSGRTEGGASRLQQNNGFLAFGIEADATLGEEWKKALTIIQPFRPAFIKLERAGYHVVPRLSGGDRFDGGLLLLGKHRGRNEQWFADLLANVMPGGLIVVCGDKKLGIDGFRKWVEKIVPSEGRLSKNHAVAFWVKRPADITDNAIDALRPSPARVDDRFDTAPGMFSHGEIDRGSALLARHLKGRLSGAVADFGAGWGYLSAECLTHPQKMKKLDLYEADYEALEAARSNLSGLAGNIPLAFHWHDLTAEPITEIYDTIVMNPPFHMARAADVSLGQGFIAAAAKRLKPGGRLLLVANRQLPYEATLKGLFRGVEVLEVAEGFKVIEARK</sequence>
<accession>A0A916WE08</accession>
<keyword evidence="5" id="KW-0949">S-adenosyl-L-methionine</keyword>
<comment type="caution">
    <text evidence="8">The sequence shown here is derived from an EMBL/GenBank/DDBJ whole genome shotgun (WGS) entry which is preliminary data.</text>
</comment>
<evidence type="ECO:0000259" key="7">
    <source>
        <dbReference type="Pfam" id="PF05175"/>
    </source>
</evidence>
<organism evidence="8 9">
    <name type="scientific">Brucella endophytica</name>
    <dbReference type="NCBI Taxonomy" id="1963359"/>
    <lineage>
        <taxon>Bacteria</taxon>
        <taxon>Pseudomonadati</taxon>
        <taxon>Pseudomonadota</taxon>
        <taxon>Alphaproteobacteria</taxon>
        <taxon>Hyphomicrobiales</taxon>
        <taxon>Brucellaceae</taxon>
        <taxon>Brucella/Ochrobactrum group</taxon>
        <taxon>Brucella</taxon>
    </lineage>
</organism>
<dbReference type="CDD" id="cd02440">
    <property type="entry name" value="AdoMet_MTases"/>
    <property type="match status" value="1"/>
</dbReference>
<dbReference type="Gene3D" id="3.40.50.150">
    <property type="entry name" value="Vaccinia Virus protein VP39"/>
    <property type="match status" value="1"/>
</dbReference>
<keyword evidence="1" id="KW-0963">Cytoplasm</keyword>
<evidence type="ECO:0000256" key="4">
    <source>
        <dbReference type="ARBA" id="ARBA00022679"/>
    </source>
</evidence>
<dbReference type="InterPro" id="IPR029063">
    <property type="entry name" value="SAM-dependent_MTases_sf"/>
</dbReference>
<keyword evidence="9" id="KW-1185">Reference proteome</keyword>
<feature type="region of interest" description="Disordered" evidence="6">
    <location>
        <begin position="16"/>
        <end position="81"/>
    </location>
</feature>
<dbReference type="AlphaFoldDB" id="A0A916WE08"/>
<dbReference type="Pfam" id="PF05175">
    <property type="entry name" value="MTS"/>
    <property type="match status" value="1"/>
</dbReference>
<feature type="domain" description="Methyltransferase small" evidence="7">
    <location>
        <begin position="231"/>
        <end position="399"/>
    </location>
</feature>
<evidence type="ECO:0000256" key="1">
    <source>
        <dbReference type="ARBA" id="ARBA00022490"/>
    </source>
</evidence>
<dbReference type="PROSITE" id="PS00092">
    <property type="entry name" value="N6_MTASE"/>
    <property type="match status" value="1"/>
</dbReference>
<gene>
    <name evidence="8" type="ORF">GCM10011491_16710</name>
</gene>
<proteinExistence type="predicted"/>
<keyword evidence="2" id="KW-0698">rRNA processing</keyword>
<evidence type="ECO:0000256" key="2">
    <source>
        <dbReference type="ARBA" id="ARBA00022552"/>
    </source>
</evidence>
<evidence type="ECO:0000256" key="6">
    <source>
        <dbReference type="SAM" id="MobiDB-lite"/>
    </source>
</evidence>
<dbReference type="GO" id="GO:0008757">
    <property type="term" value="F:S-adenosylmethionine-dependent methyltransferase activity"/>
    <property type="evidence" value="ECO:0007669"/>
    <property type="project" value="InterPro"/>
</dbReference>
<feature type="compositionally biased region" description="Low complexity" evidence="6">
    <location>
        <begin position="46"/>
        <end position="55"/>
    </location>
</feature>